<sequence length="92" mass="10360">MISKKFLIVSLLTIVLFNNNCYAEGQAGISDIINFTNSVFIVVQILVFTLLGGIIFRFILKKFKPEISDRNVIAFTASFLLTLLIMVITENK</sequence>
<keyword evidence="1" id="KW-0812">Transmembrane</keyword>
<reference evidence="2 3" key="1">
    <citation type="submission" date="2018-11" db="EMBL/GenBank/DDBJ databases">
        <title>Flavobacterium sp. nov., YIM 102796 draft genome.</title>
        <authorList>
            <person name="Li G."/>
            <person name="Jiang Y."/>
        </authorList>
    </citation>
    <scope>NUCLEOTIDE SEQUENCE [LARGE SCALE GENOMIC DNA]</scope>
    <source>
        <strain evidence="2 3">YIM 102796</strain>
    </source>
</reference>
<feature type="transmembrane region" description="Helical" evidence="1">
    <location>
        <begin position="72"/>
        <end position="89"/>
    </location>
</feature>
<feature type="transmembrane region" description="Helical" evidence="1">
    <location>
        <begin position="39"/>
        <end position="60"/>
    </location>
</feature>
<proteinExistence type="predicted"/>
<dbReference type="AlphaFoldDB" id="A0A3P1AXT2"/>
<organism evidence="2 3">
    <name type="scientific">Paenimyroides viscosum</name>
    <dbReference type="NCBI Taxonomy" id="2488729"/>
    <lineage>
        <taxon>Bacteria</taxon>
        <taxon>Pseudomonadati</taxon>
        <taxon>Bacteroidota</taxon>
        <taxon>Flavobacteriia</taxon>
        <taxon>Flavobacteriales</taxon>
        <taxon>Flavobacteriaceae</taxon>
        <taxon>Paenimyroides</taxon>
    </lineage>
</organism>
<dbReference type="Proteomes" id="UP000268372">
    <property type="component" value="Unassembled WGS sequence"/>
</dbReference>
<dbReference type="RefSeq" id="WP_124899723.1">
    <property type="nucleotide sequence ID" value="NZ_RQTJ01000020.1"/>
</dbReference>
<accession>A0A3P1AXT2</accession>
<comment type="caution">
    <text evidence="2">The sequence shown here is derived from an EMBL/GenBank/DDBJ whole genome shotgun (WGS) entry which is preliminary data.</text>
</comment>
<evidence type="ECO:0000256" key="1">
    <source>
        <dbReference type="SAM" id="Phobius"/>
    </source>
</evidence>
<evidence type="ECO:0000313" key="3">
    <source>
        <dbReference type="Proteomes" id="UP000268372"/>
    </source>
</evidence>
<keyword evidence="3" id="KW-1185">Reference proteome</keyword>
<gene>
    <name evidence="2" type="ORF">EG242_09915</name>
</gene>
<keyword evidence="1" id="KW-0472">Membrane</keyword>
<dbReference type="EMBL" id="RQTJ01000020">
    <property type="protein sequence ID" value="RRA93869.1"/>
    <property type="molecule type" value="Genomic_DNA"/>
</dbReference>
<keyword evidence="1" id="KW-1133">Transmembrane helix</keyword>
<protein>
    <submittedName>
        <fullName evidence="2">Uncharacterized protein</fullName>
    </submittedName>
</protein>
<name>A0A3P1AXT2_9FLAO</name>
<evidence type="ECO:0000313" key="2">
    <source>
        <dbReference type="EMBL" id="RRA93869.1"/>
    </source>
</evidence>